<dbReference type="AlphaFoldDB" id="A0A1F8FBF6"/>
<evidence type="ECO:0000313" key="1">
    <source>
        <dbReference type="EMBL" id="OGN10524.1"/>
    </source>
</evidence>
<dbReference type="EMBL" id="MGJP01000004">
    <property type="protein sequence ID" value="OGN10524.1"/>
    <property type="molecule type" value="Genomic_DNA"/>
</dbReference>
<reference evidence="1 2" key="1">
    <citation type="journal article" date="2016" name="Nat. Commun.">
        <title>Thousands of microbial genomes shed light on interconnected biogeochemical processes in an aquifer system.</title>
        <authorList>
            <person name="Anantharaman K."/>
            <person name="Brown C.T."/>
            <person name="Hug L.A."/>
            <person name="Sharon I."/>
            <person name="Castelle C.J."/>
            <person name="Probst A.J."/>
            <person name="Thomas B.C."/>
            <person name="Singh A."/>
            <person name="Wilkins M.J."/>
            <person name="Karaoz U."/>
            <person name="Brodie E.L."/>
            <person name="Williams K.H."/>
            <person name="Hubbard S.S."/>
            <person name="Banfield J.F."/>
        </authorList>
    </citation>
    <scope>NUCLEOTIDE SEQUENCE [LARGE SCALE GENOMIC DNA]</scope>
</reference>
<name>A0A1F8FBF6_9BACT</name>
<sequence length="223" mass="25152">MLNNLLALNPEEIEALLKLQTIFLSGSSLINEWLDYVFVVSQTPNNQKSVLERTVQIYNESVSDLRVVLGDVKNPPACRHADQIISELTGELVLREDILVIDFPDDGIPLNTYTEMVGLVQWLADLKFTCTVGIIASPFHQLRSMLSVLSAQEQSNDPRTKNIKFLSVPGTSLLWNQESVHSQGILTGKRHEFISTELERVAKFYLKDDLIAPTRALEIYLNQ</sequence>
<protein>
    <recommendedName>
        <fullName evidence="3">DUF218 domain-containing protein</fullName>
    </recommendedName>
</protein>
<gene>
    <name evidence="1" type="ORF">A3J46_00690</name>
</gene>
<evidence type="ECO:0008006" key="3">
    <source>
        <dbReference type="Google" id="ProtNLM"/>
    </source>
</evidence>
<comment type="caution">
    <text evidence="1">The sequence shown here is derived from an EMBL/GenBank/DDBJ whole genome shotgun (WGS) entry which is preliminary data.</text>
</comment>
<accession>A0A1F8FBF6</accession>
<organism evidence="1 2">
    <name type="scientific">Candidatus Yanofskybacteria bacterium RIFCSPHIGHO2_02_FULL_41_11</name>
    <dbReference type="NCBI Taxonomy" id="1802675"/>
    <lineage>
        <taxon>Bacteria</taxon>
        <taxon>Candidatus Yanofskyibacteriota</taxon>
    </lineage>
</organism>
<proteinExistence type="predicted"/>
<dbReference type="Proteomes" id="UP000177167">
    <property type="component" value="Unassembled WGS sequence"/>
</dbReference>
<evidence type="ECO:0000313" key="2">
    <source>
        <dbReference type="Proteomes" id="UP000177167"/>
    </source>
</evidence>